<dbReference type="Proteomes" id="UP000007241">
    <property type="component" value="Unassembled WGS sequence"/>
</dbReference>
<feature type="region of interest" description="Disordered" evidence="2">
    <location>
        <begin position="208"/>
        <end position="231"/>
    </location>
</feature>
<evidence type="ECO:0000313" key="5">
    <source>
        <dbReference type="Proteomes" id="UP000007241"/>
    </source>
</evidence>
<feature type="coiled-coil region" evidence="1">
    <location>
        <begin position="56"/>
        <end position="141"/>
    </location>
</feature>
<dbReference type="InParanoid" id="F4PFG9"/>
<keyword evidence="5" id="KW-1185">Reference proteome</keyword>
<feature type="chain" id="PRO_5003312992" evidence="3">
    <location>
        <begin position="21"/>
        <end position="275"/>
    </location>
</feature>
<gene>
    <name evidence="4" type="ORF">BATDEDRAFT_93115</name>
</gene>
<dbReference type="GeneID" id="18244907"/>
<dbReference type="HOGENOM" id="CLU_054779_1_1_1"/>
<sequence>MKLPIAVLSSILLVCSVTIAKPIHPSTTTDTVYNPSSASNTNGASLRSLVLPPVDMKSLLKEYSKVHNDYNRKKKECELIDLEHSNLRSIKNHLEKKISNLERKTLTNKLKLKSNNGNDRMKELEQKLEKEESDFGFLQRKKNRCKFELSRFDYDLELIKISLVEFVSEEPFNVQTFDGQLLRILSHPVVKQYLGELCEQSSACSGGSGQSSNFEQQRQDPQPSPQTQSGFHSFGQRLSSFKHRVSSGIRKAFSRFGDRFRSLIDQFRCGNRSEC</sequence>
<dbReference type="EMBL" id="GL882930">
    <property type="protein sequence ID" value="EGF76023.1"/>
    <property type="molecule type" value="Genomic_DNA"/>
</dbReference>
<evidence type="ECO:0000256" key="1">
    <source>
        <dbReference type="SAM" id="Coils"/>
    </source>
</evidence>
<evidence type="ECO:0000313" key="4">
    <source>
        <dbReference type="EMBL" id="EGF76023.1"/>
    </source>
</evidence>
<keyword evidence="1" id="KW-0175">Coiled coil</keyword>
<dbReference type="AlphaFoldDB" id="F4PFG9"/>
<proteinExistence type="predicted"/>
<protein>
    <submittedName>
        <fullName evidence="4">Uncharacterized protein</fullName>
    </submittedName>
</protein>
<reference evidence="4 5" key="1">
    <citation type="submission" date="2009-12" db="EMBL/GenBank/DDBJ databases">
        <title>The draft genome of Batrachochytrium dendrobatidis.</title>
        <authorList>
            <consortium name="US DOE Joint Genome Institute (JGI-PGF)"/>
            <person name="Kuo A."/>
            <person name="Salamov A."/>
            <person name="Schmutz J."/>
            <person name="Lucas S."/>
            <person name="Pitluck S."/>
            <person name="Rosenblum E."/>
            <person name="Stajich J."/>
            <person name="Eisen M."/>
            <person name="Grigoriev I.V."/>
        </authorList>
    </citation>
    <scope>NUCLEOTIDE SEQUENCE [LARGE SCALE GENOMIC DNA]</scope>
    <source>
        <strain evidence="5">JAM81 / FGSC 10211</strain>
    </source>
</reference>
<feature type="compositionally biased region" description="Polar residues" evidence="2">
    <location>
        <begin position="213"/>
        <end position="231"/>
    </location>
</feature>
<evidence type="ECO:0000256" key="2">
    <source>
        <dbReference type="SAM" id="MobiDB-lite"/>
    </source>
</evidence>
<name>F4PFG9_BATDJ</name>
<keyword evidence="3" id="KW-0732">Signal</keyword>
<organism evidence="4 5">
    <name type="scientific">Batrachochytrium dendrobatidis (strain JAM81 / FGSC 10211)</name>
    <name type="common">Frog chytrid fungus</name>
    <dbReference type="NCBI Taxonomy" id="684364"/>
    <lineage>
        <taxon>Eukaryota</taxon>
        <taxon>Fungi</taxon>
        <taxon>Fungi incertae sedis</taxon>
        <taxon>Chytridiomycota</taxon>
        <taxon>Chytridiomycota incertae sedis</taxon>
        <taxon>Chytridiomycetes</taxon>
        <taxon>Rhizophydiales</taxon>
        <taxon>Rhizophydiales incertae sedis</taxon>
        <taxon>Batrachochytrium</taxon>
    </lineage>
</organism>
<feature type="signal peptide" evidence="3">
    <location>
        <begin position="1"/>
        <end position="20"/>
    </location>
</feature>
<dbReference type="RefSeq" id="XP_006683352.1">
    <property type="nucleotide sequence ID" value="XM_006683289.1"/>
</dbReference>
<evidence type="ECO:0000256" key="3">
    <source>
        <dbReference type="SAM" id="SignalP"/>
    </source>
</evidence>
<accession>F4PFG9</accession>